<dbReference type="InterPro" id="IPR003439">
    <property type="entry name" value="ABC_transporter-like_ATP-bd"/>
</dbReference>
<keyword evidence="2" id="KW-0813">Transport</keyword>
<dbReference type="Gene3D" id="3.40.50.300">
    <property type="entry name" value="P-loop containing nucleotide triphosphate hydrolases"/>
    <property type="match status" value="1"/>
</dbReference>
<keyword evidence="4 6" id="KW-0067">ATP-binding</keyword>
<dbReference type="GO" id="GO:0016887">
    <property type="term" value="F:ATP hydrolysis activity"/>
    <property type="evidence" value="ECO:0007669"/>
    <property type="project" value="InterPro"/>
</dbReference>
<dbReference type="SUPFAM" id="SSF52540">
    <property type="entry name" value="P-loop containing nucleoside triphosphate hydrolases"/>
    <property type="match status" value="1"/>
</dbReference>
<keyword evidence="7" id="KW-1185">Reference proteome</keyword>
<dbReference type="AlphaFoldDB" id="A0A7W4YDU0"/>
<keyword evidence="3" id="KW-0547">Nucleotide-binding</keyword>
<dbReference type="SMART" id="SM00382">
    <property type="entry name" value="AAA"/>
    <property type="match status" value="1"/>
</dbReference>
<evidence type="ECO:0000256" key="4">
    <source>
        <dbReference type="ARBA" id="ARBA00022840"/>
    </source>
</evidence>
<dbReference type="InterPro" id="IPR003593">
    <property type="entry name" value="AAA+_ATPase"/>
</dbReference>
<organism evidence="6 7">
    <name type="scientific">Pseudoclavibacter helvolus</name>
    <dbReference type="NCBI Taxonomy" id="255205"/>
    <lineage>
        <taxon>Bacteria</taxon>
        <taxon>Bacillati</taxon>
        <taxon>Actinomycetota</taxon>
        <taxon>Actinomycetes</taxon>
        <taxon>Micrococcales</taxon>
        <taxon>Microbacteriaceae</taxon>
        <taxon>Pseudoclavibacter</taxon>
    </lineage>
</organism>
<evidence type="ECO:0000313" key="7">
    <source>
        <dbReference type="Proteomes" id="UP000545286"/>
    </source>
</evidence>
<name>A0A7W4YDU0_9MICO</name>
<protein>
    <submittedName>
        <fullName evidence="6">Peptide/nickel transport system ATP-binding protein</fullName>
    </submittedName>
</protein>
<sequence length="335" mass="36987">MATSADHQRAVVADDLSISYIEHGSNRKHEAVSGISFELEPGEILGVVGTAGSGKSALGRILSGRRRPGKGEWPFITGGTLEVVGMDLRHPSRLDRRRIDLDIGYLAQDSGDQLRNDLTVAENIAEPILSRDRTFDRKRLGRAAAMLIDAVDLELGMLGKFPFELSRGQRQRVAFAQALIVEPSVLVVDEPAQGVDIIARPALFSLLERINVARNCTMILLSHDLRAIERLTKNVLVLDRGFVLARGTIDEVLADPHHAYLKRMREAREYALTPLPGLVERETLAAMDLVADGLFGDPDPDRLDADAERSAREQLVSQRAEFARFHTDEDGSEKE</sequence>
<dbReference type="PROSITE" id="PS50893">
    <property type="entry name" value="ABC_TRANSPORTER_2"/>
    <property type="match status" value="1"/>
</dbReference>
<dbReference type="InterPro" id="IPR027417">
    <property type="entry name" value="P-loop_NTPase"/>
</dbReference>
<evidence type="ECO:0000256" key="1">
    <source>
        <dbReference type="ARBA" id="ARBA00005417"/>
    </source>
</evidence>
<proteinExistence type="inferred from homology"/>
<evidence type="ECO:0000256" key="3">
    <source>
        <dbReference type="ARBA" id="ARBA00022741"/>
    </source>
</evidence>
<dbReference type="PANTHER" id="PTHR43776">
    <property type="entry name" value="TRANSPORT ATP-BINDING PROTEIN"/>
    <property type="match status" value="1"/>
</dbReference>
<dbReference type="GO" id="GO:0005524">
    <property type="term" value="F:ATP binding"/>
    <property type="evidence" value="ECO:0007669"/>
    <property type="project" value="UniProtKB-KW"/>
</dbReference>
<evidence type="ECO:0000313" key="6">
    <source>
        <dbReference type="EMBL" id="MBB2956824.1"/>
    </source>
</evidence>
<dbReference type="RefSeq" id="WP_183623297.1">
    <property type="nucleotide sequence ID" value="NZ_JACHWJ010000001.1"/>
</dbReference>
<comment type="similarity">
    <text evidence="1">Belongs to the ABC transporter superfamily.</text>
</comment>
<dbReference type="EMBL" id="JACHWJ010000001">
    <property type="protein sequence ID" value="MBB2956824.1"/>
    <property type="molecule type" value="Genomic_DNA"/>
</dbReference>
<reference evidence="6 7" key="1">
    <citation type="submission" date="2020-08" db="EMBL/GenBank/DDBJ databases">
        <title>Sequencing the genomes of 1000 actinobacteria strains.</title>
        <authorList>
            <person name="Klenk H.-P."/>
        </authorList>
    </citation>
    <scope>NUCLEOTIDE SEQUENCE [LARGE SCALE GENOMIC DNA]</scope>
    <source>
        <strain evidence="6 7">DSM 20419</strain>
    </source>
</reference>
<evidence type="ECO:0000259" key="5">
    <source>
        <dbReference type="PROSITE" id="PS50893"/>
    </source>
</evidence>
<dbReference type="Pfam" id="PF00005">
    <property type="entry name" value="ABC_tran"/>
    <property type="match status" value="1"/>
</dbReference>
<dbReference type="Proteomes" id="UP000545286">
    <property type="component" value="Unassembled WGS sequence"/>
</dbReference>
<evidence type="ECO:0000256" key="2">
    <source>
        <dbReference type="ARBA" id="ARBA00022448"/>
    </source>
</evidence>
<gene>
    <name evidence="6" type="ORF">FHX72_000936</name>
</gene>
<dbReference type="InterPro" id="IPR050319">
    <property type="entry name" value="ABC_transp_ATP-bind"/>
</dbReference>
<feature type="domain" description="ABC transporter" evidence="5">
    <location>
        <begin position="11"/>
        <end position="265"/>
    </location>
</feature>
<dbReference type="PANTHER" id="PTHR43776:SF7">
    <property type="entry name" value="D,D-DIPEPTIDE TRANSPORT ATP-BINDING PROTEIN DDPF-RELATED"/>
    <property type="match status" value="1"/>
</dbReference>
<dbReference type="GO" id="GO:0055085">
    <property type="term" value="P:transmembrane transport"/>
    <property type="evidence" value="ECO:0007669"/>
    <property type="project" value="UniProtKB-ARBA"/>
</dbReference>
<accession>A0A7W4YDU0</accession>
<comment type="caution">
    <text evidence="6">The sequence shown here is derived from an EMBL/GenBank/DDBJ whole genome shotgun (WGS) entry which is preliminary data.</text>
</comment>